<gene>
    <name evidence="1" type="ORF">ACFOUO_10800</name>
</gene>
<reference evidence="2" key="1">
    <citation type="journal article" date="2019" name="Int. J. Syst. Evol. Microbiol.">
        <title>The Global Catalogue of Microorganisms (GCM) 10K type strain sequencing project: providing services to taxonomists for standard genome sequencing and annotation.</title>
        <authorList>
            <consortium name="The Broad Institute Genomics Platform"/>
            <consortium name="The Broad Institute Genome Sequencing Center for Infectious Disease"/>
            <person name="Wu L."/>
            <person name="Ma J."/>
        </authorList>
    </citation>
    <scope>NUCLEOTIDE SEQUENCE [LARGE SCALE GENOMIC DNA]</scope>
    <source>
        <strain evidence="2">IBRC-M 10813</strain>
    </source>
</reference>
<evidence type="ECO:0000313" key="2">
    <source>
        <dbReference type="Proteomes" id="UP001595843"/>
    </source>
</evidence>
<name>A0ABV8JEB2_9BACL</name>
<evidence type="ECO:0000313" key="1">
    <source>
        <dbReference type="EMBL" id="MFC4077286.1"/>
    </source>
</evidence>
<organism evidence="1 2">
    <name type="scientific">Salinithrix halophila</name>
    <dbReference type="NCBI Taxonomy" id="1485204"/>
    <lineage>
        <taxon>Bacteria</taxon>
        <taxon>Bacillati</taxon>
        <taxon>Bacillota</taxon>
        <taxon>Bacilli</taxon>
        <taxon>Bacillales</taxon>
        <taxon>Thermoactinomycetaceae</taxon>
        <taxon>Salinithrix</taxon>
    </lineage>
</organism>
<protein>
    <submittedName>
        <fullName evidence="1">Uncharacterized protein</fullName>
    </submittedName>
</protein>
<accession>A0ABV8JEB2</accession>
<proteinExistence type="predicted"/>
<sequence>MLKKTVTKAALATAATTFLDKMLSDPEEKKKAKKAAIATSSAMFLKKHGKKAAAATGVTLLSGLAWRIYRAR</sequence>
<keyword evidence="2" id="KW-1185">Reference proteome</keyword>
<comment type="caution">
    <text evidence="1">The sequence shown here is derived from an EMBL/GenBank/DDBJ whole genome shotgun (WGS) entry which is preliminary data.</text>
</comment>
<dbReference type="Proteomes" id="UP001595843">
    <property type="component" value="Unassembled WGS sequence"/>
</dbReference>
<dbReference type="EMBL" id="JBHSAP010000015">
    <property type="protein sequence ID" value="MFC4077286.1"/>
    <property type="molecule type" value="Genomic_DNA"/>
</dbReference>
<dbReference type="RefSeq" id="WP_380705048.1">
    <property type="nucleotide sequence ID" value="NZ_JBHSAP010000015.1"/>
</dbReference>